<dbReference type="EMBL" id="CM035425">
    <property type="protein sequence ID" value="KAH7331152.1"/>
    <property type="molecule type" value="Genomic_DNA"/>
</dbReference>
<feature type="domain" description="Tf2-1-like SH3-like" evidence="1">
    <location>
        <begin position="110"/>
        <end position="146"/>
    </location>
</feature>
<dbReference type="Pfam" id="PF24626">
    <property type="entry name" value="SH3_Tf2-1"/>
    <property type="match status" value="2"/>
</dbReference>
<evidence type="ECO:0000259" key="1">
    <source>
        <dbReference type="Pfam" id="PF24626"/>
    </source>
</evidence>
<gene>
    <name evidence="2" type="ORF">KP509_20G017200</name>
</gene>
<dbReference type="InterPro" id="IPR056924">
    <property type="entry name" value="SH3_Tf2-1"/>
</dbReference>
<dbReference type="AlphaFoldDB" id="A0A8T2SF60"/>
<evidence type="ECO:0000313" key="3">
    <source>
        <dbReference type="Proteomes" id="UP000825935"/>
    </source>
</evidence>
<dbReference type="PANTHER" id="PTHR46148">
    <property type="entry name" value="CHROMO DOMAIN-CONTAINING PROTEIN"/>
    <property type="match status" value="1"/>
</dbReference>
<comment type="caution">
    <text evidence="2">The sequence shown here is derived from an EMBL/GenBank/DDBJ whole genome shotgun (WGS) entry which is preliminary data.</text>
</comment>
<name>A0A8T2SF60_CERRI</name>
<sequence length="223" mass="26077">MVKDVKNYVKRTCPLDMQANLKIDQSNLQQVVERVKTFVDRHHTPRTFQEGDRRISDLAYKLQLQKDCKVHRVFHVSKLRPYISQDDNCIDGIIALGDRISKPDFPFRICGTWIIIKKISDIAYKLQLPKDCKVHQVFHVSKLRPYISQDENSMDGIVALGERTSKPDVHFRVLDRRERQLQNRSIPNYLEAWTSHPLKDATWESEALVHRDCPSLMIEANDL</sequence>
<keyword evidence="3" id="KW-1185">Reference proteome</keyword>
<reference evidence="2" key="1">
    <citation type="submission" date="2021-08" db="EMBL/GenBank/DDBJ databases">
        <title>WGS assembly of Ceratopteris richardii.</title>
        <authorList>
            <person name="Marchant D.B."/>
            <person name="Chen G."/>
            <person name="Jenkins J."/>
            <person name="Shu S."/>
            <person name="Leebens-Mack J."/>
            <person name="Grimwood J."/>
            <person name="Schmutz J."/>
            <person name="Soltis P."/>
            <person name="Soltis D."/>
            <person name="Chen Z.-H."/>
        </authorList>
    </citation>
    <scope>NUCLEOTIDE SEQUENCE</scope>
    <source>
        <strain evidence="2">Whitten #5841</strain>
        <tissue evidence="2">Leaf</tissue>
    </source>
</reference>
<feature type="domain" description="Tf2-1-like SH3-like" evidence="1">
    <location>
        <begin position="53"/>
        <end position="82"/>
    </location>
</feature>
<dbReference type="Proteomes" id="UP000825935">
    <property type="component" value="Chromosome 20"/>
</dbReference>
<accession>A0A8T2SF60</accession>
<proteinExistence type="predicted"/>
<dbReference type="PANTHER" id="PTHR46148:SF52">
    <property type="entry name" value="OS04G0603800 PROTEIN"/>
    <property type="match status" value="1"/>
</dbReference>
<evidence type="ECO:0000313" key="2">
    <source>
        <dbReference type="EMBL" id="KAH7331152.1"/>
    </source>
</evidence>
<organism evidence="2 3">
    <name type="scientific">Ceratopteris richardii</name>
    <name type="common">Triangle waterfern</name>
    <dbReference type="NCBI Taxonomy" id="49495"/>
    <lineage>
        <taxon>Eukaryota</taxon>
        <taxon>Viridiplantae</taxon>
        <taxon>Streptophyta</taxon>
        <taxon>Embryophyta</taxon>
        <taxon>Tracheophyta</taxon>
        <taxon>Polypodiopsida</taxon>
        <taxon>Polypodiidae</taxon>
        <taxon>Polypodiales</taxon>
        <taxon>Pteridineae</taxon>
        <taxon>Pteridaceae</taxon>
        <taxon>Parkerioideae</taxon>
        <taxon>Ceratopteris</taxon>
    </lineage>
</organism>
<dbReference type="OrthoDB" id="1633836at2759"/>
<protein>
    <recommendedName>
        <fullName evidence="1">Tf2-1-like SH3-like domain-containing protein</fullName>
    </recommendedName>
</protein>